<dbReference type="AlphaFoldDB" id="A0A4Y2U185"/>
<accession>A0A4Y2U185</accession>
<reference evidence="1 2" key="1">
    <citation type="journal article" date="2019" name="Sci. Rep.">
        <title>Orb-weaving spider Araneus ventricosus genome elucidates the spidroin gene catalogue.</title>
        <authorList>
            <person name="Kono N."/>
            <person name="Nakamura H."/>
            <person name="Ohtoshi R."/>
            <person name="Moran D.A.P."/>
            <person name="Shinohara A."/>
            <person name="Yoshida Y."/>
            <person name="Fujiwara M."/>
            <person name="Mori M."/>
            <person name="Tomita M."/>
            <person name="Arakawa K."/>
        </authorList>
    </citation>
    <scope>NUCLEOTIDE SEQUENCE [LARGE SCALE GENOMIC DNA]</scope>
</reference>
<comment type="caution">
    <text evidence="1">The sequence shown here is derived from an EMBL/GenBank/DDBJ whole genome shotgun (WGS) entry which is preliminary data.</text>
</comment>
<name>A0A4Y2U185_ARAVE</name>
<keyword evidence="2" id="KW-1185">Reference proteome</keyword>
<dbReference type="Proteomes" id="UP000499080">
    <property type="component" value="Unassembled WGS sequence"/>
</dbReference>
<dbReference type="EMBL" id="BGPR01032325">
    <property type="protein sequence ID" value="GBO05821.1"/>
    <property type="molecule type" value="Genomic_DNA"/>
</dbReference>
<sequence length="44" mass="4663">GGDTITSSRCTQLPSVVSDTHNKRMNVVRKFGEESASSGVVLVI</sequence>
<evidence type="ECO:0000313" key="2">
    <source>
        <dbReference type="Proteomes" id="UP000499080"/>
    </source>
</evidence>
<gene>
    <name evidence="1" type="ORF">AVEN_219102_1</name>
</gene>
<organism evidence="1 2">
    <name type="scientific">Araneus ventricosus</name>
    <name type="common">Orbweaver spider</name>
    <name type="synonym">Epeira ventricosa</name>
    <dbReference type="NCBI Taxonomy" id="182803"/>
    <lineage>
        <taxon>Eukaryota</taxon>
        <taxon>Metazoa</taxon>
        <taxon>Ecdysozoa</taxon>
        <taxon>Arthropoda</taxon>
        <taxon>Chelicerata</taxon>
        <taxon>Arachnida</taxon>
        <taxon>Araneae</taxon>
        <taxon>Araneomorphae</taxon>
        <taxon>Entelegynae</taxon>
        <taxon>Araneoidea</taxon>
        <taxon>Araneidae</taxon>
        <taxon>Araneus</taxon>
    </lineage>
</organism>
<protein>
    <submittedName>
        <fullName evidence="1">Uncharacterized protein</fullName>
    </submittedName>
</protein>
<evidence type="ECO:0000313" key="1">
    <source>
        <dbReference type="EMBL" id="GBO05821.1"/>
    </source>
</evidence>
<feature type="non-terminal residue" evidence="1">
    <location>
        <position position="1"/>
    </location>
</feature>
<proteinExistence type="predicted"/>